<comment type="caution">
    <text evidence="1">The sequence shown here is derived from an EMBL/GenBank/DDBJ whole genome shotgun (WGS) entry which is preliminary data.</text>
</comment>
<organism evidence="1">
    <name type="scientific">marine sediment metagenome</name>
    <dbReference type="NCBI Taxonomy" id="412755"/>
    <lineage>
        <taxon>unclassified sequences</taxon>
        <taxon>metagenomes</taxon>
        <taxon>ecological metagenomes</taxon>
    </lineage>
</organism>
<proteinExistence type="predicted"/>
<evidence type="ECO:0000313" key="1">
    <source>
        <dbReference type="EMBL" id="KKN75438.1"/>
    </source>
</evidence>
<gene>
    <name evidence="1" type="ORF">LCGC14_0380590</name>
</gene>
<reference evidence="1" key="1">
    <citation type="journal article" date="2015" name="Nature">
        <title>Complex archaea that bridge the gap between prokaryotes and eukaryotes.</title>
        <authorList>
            <person name="Spang A."/>
            <person name="Saw J.H."/>
            <person name="Jorgensen S.L."/>
            <person name="Zaremba-Niedzwiedzka K."/>
            <person name="Martijn J."/>
            <person name="Lind A.E."/>
            <person name="van Eijk R."/>
            <person name="Schleper C."/>
            <person name="Guy L."/>
            <person name="Ettema T.J."/>
        </authorList>
    </citation>
    <scope>NUCLEOTIDE SEQUENCE</scope>
</reference>
<protein>
    <submittedName>
        <fullName evidence="1">Uncharacterized protein</fullName>
    </submittedName>
</protein>
<dbReference type="AlphaFoldDB" id="A0A0F9WBB2"/>
<name>A0A0F9WBB2_9ZZZZ</name>
<sequence length="39" mass="4494">MKSGKKIREGFRALAFLIEESNRLDSNPHVGQLLPKREK</sequence>
<accession>A0A0F9WBB2</accession>
<dbReference type="EMBL" id="LAZR01000310">
    <property type="protein sequence ID" value="KKN75438.1"/>
    <property type="molecule type" value="Genomic_DNA"/>
</dbReference>